<accession>A0A3P8VN83</accession>
<dbReference type="GeneTree" id="ENSGT00940000153680"/>
<dbReference type="STRING" id="244447.ENSCSEP00000013875"/>
<reference evidence="14" key="2">
    <citation type="submission" date="2025-08" db="UniProtKB">
        <authorList>
            <consortium name="Ensembl"/>
        </authorList>
    </citation>
    <scope>IDENTIFICATION</scope>
</reference>
<dbReference type="InterPro" id="IPR001841">
    <property type="entry name" value="Znf_RING"/>
</dbReference>
<dbReference type="InterPro" id="IPR051657">
    <property type="entry name" value="RNF168/RNF169_E3_ubiq-ligase"/>
</dbReference>
<comment type="catalytic activity">
    <reaction evidence="1">
        <text>S-ubiquitinyl-[E2 ubiquitin-conjugating enzyme]-L-cysteine + [acceptor protein]-L-lysine = [E2 ubiquitin-conjugating enzyme]-L-cysteine + N(6)-ubiquitinyl-[acceptor protein]-L-lysine.</text>
        <dbReference type="EC" id="2.3.2.27"/>
    </reaction>
</comment>
<dbReference type="Pfam" id="PF13923">
    <property type="entry name" value="zf-C3HC4_2"/>
    <property type="match status" value="1"/>
</dbReference>
<dbReference type="GO" id="GO:0006302">
    <property type="term" value="P:double-strand break repair"/>
    <property type="evidence" value="ECO:0007669"/>
    <property type="project" value="TreeGrafter"/>
</dbReference>
<organism evidence="14 15">
    <name type="scientific">Cynoglossus semilaevis</name>
    <name type="common">Tongue sole</name>
    <dbReference type="NCBI Taxonomy" id="244447"/>
    <lineage>
        <taxon>Eukaryota</taxon>
        <taxon>Metazoa</taxon>
        <taxon>Chordata</taxon>
        <taxon>Craniata</taxon>
        <taxon>Vertebrata</taxon>
        <taxon>Euteleostomi</taxon>
        <taxon>Actinopterygii</taxon>
        <taxon>Neopterygii</taxon>
        <taxon>Teleostei</taxon>
        <taxon>Neoteleostei</taxon>
        <taxon>Acanthomorphata</taxon>
        <taxon>Carangaria</taxon>
        <taxon>Pleuronectiformes</taxon>
        <taxon>Pleuronectoidei</taxon>
        <taxon>Cynoglossidae</taxon>
        <taxon>Cynoglossinae</taxon>
        <taxon>Cynoglossus</taxon>
    </lineage>
</organism>
<name>A0A3P8VN83_CYNSE</name>
<reference evidence="14" key="3">
    <citation type="submission" date="2025-09" db="UniProtKB">
        <authorList>
            <consortium name="Ensembl"/>
        </authorList>
    </citation>
    <scope>IDENTIFICATION</scope>
</reference>
<dbReference type="SUPFAM" id="SSF57850">
    <property type="entry name" value="RING/U-box"/>
    <property type="match status" value="1"/>
</dbReference>
<keyword evidence="15" id="KW-1185">Reference proteome</keyword>
<feature type="domain" description="RING-type" evidence="13">
    <location>
        <begin position="10"/>
        <end position="47"/>
    </location>
</feature>
<evidence type="ECO:0000256" key="9">
    <source>
        <dbReference type="ARBA" id="ARBA00022833"/>
    </source>
</evidence>
<keyword evidence="5" id="KW-0479">Metal-binding</keyword>
<sequence>MALYALLSLICLEIFLEPVTLPCTHTFCKDCFLESVDKAALSCPLCRRRVSTWVRANSRNNTLVNEQLWQRIQISFPQQCERRRVGQAPEDEFGGGQQYLLGQRGRPKIVLKTSLKK</sequence>
<evidence type="ECO:0000256" key="4">
    <source>
        <dbReference type="ARBA" id="ARBA00022679"/>
    </source>
</evidence>
<dbReference type="InterPro" id="IPR013083">
    <property type="entry name" value="Znf_RING/FYVE/PHD"/>
</dbReference>
<evidence type="ECO:0000259" key="13">
    <source>
        <dbReference type="PROSITE" id="PS50089"/>
    </source>
</evidence>
<evidence type="ECO:0000313" key="15">
    <source>
        <dbReference type="Proteomes" id="UP000265120"/>
    </source>
</evidence>
<dbReference type="PANTHER" id="PTHR23328:SF1">
    <property type="entry name" value="E3 UBIQUITIN-PROTEIN LIGASE RNF168"/>
    <property type="match status" value="1"/>
</dbReference>
<evidence type="ECO:0000256" key="8">
    <source>
        <dbReference type="ARBA" id="ARBA00022786"/>
    </source>
</evidence>
<evidence type="ECO:0000313" key="14">
    <source>
        <dbReference type="Ensembl" id="ENSCSEP00000013875.1"/>
    </source>
</evidence>
<dbReference type="OMA" id="RRWISSW"/>
<keyword evidence="12" id="KW-0732">Signal</keyword>
<dbReference type="Ensembl" id="ENSCSET00000014037.1">
    <property type="protein sequence ID" value="ENSCSEP00000013875.1"/>
    <property type="gene ID" value="ENSCSEG00000008918.1"/>
</dbReference>
<keyword evidence="9" id="KW-0862">Zinc</keyword>
<evidence type="ECO:0000256" key="10">
    <source>
        <dbReference type="ARBA" id="ARBA00023242"/>
    </source>
</evidence>
<dbReference type="InParanoid" id="A0A3P8VN83"/>
<comment type="subcellular location">
    <subcellularLocation>
        <location evidence="2">Nucleus</location>
    </subcellularLocation>
</comment>
<feature type="signal peptide" evidence="12">
    <location>
        <begin position="1"/>
        <end position="22"/>
    </location>
</feature>
<proteinExistence type="predicted"/>
<reference evidence="14 15" key="1">
    <citation type="journal article" date="2014" name="Nat. Genet.">
        <title>Whole-genome sequence of a flatfish provides insights into ZW sex chromosome evolution and adaptation to a benthic lifestyle.</title>
        <authorList>
            <person name="Chen S."/>
            <person name="Zhang G."/>
            <person name="Shao C."/>
            <person name="Huang Q."/>
            <person name="Liu G."/>
            <person name="Zhang P."/>
            <person name="Song W."/>
            <person name="An N."/>
            <person name="Chalopin D."/>
            <person name="Volff J.N."/>
            <person name="Hong Y."/>
            <person name="Li Q."/>
            <person name="Sha Z."/>
            <person name="Zhou H."/>
            <person name="Xie M."/>
            <person name="Yu Q."/>
            <person name="Liu Y."/>
            <person name="Xiang H."/>
            <person name="Wang N."/>
            <person name="Wu K."/>
            <person name="Yang C."/>
            <person name="Zhou Q."/>
            <person name="Liao X."/>
            <person name="Yang L."/>
            <person name="Hu Q."/>
            <person name="Zhang J."/>
            <person name="Meng L."/>
            <person name="Jin L."/>
            <person name="Tian Y."/>
            <person name="Lian J."/>
            <person name="Yang J."/>
            <person name="Miao G."/>
            <person name="Liu S."/>
            <person name="Liang Z."/>
            <person name="Yan F."/>
            <person name="Li Y."/>
            <person name="Sun B."/>
            <person name="Zhang H."/>
            <person name="Zhang J."/>
            <person name="Zhu Y."/>
            <person name="Du M."/>
            <person name="Zhao Y."/>
            <person name="Schartl M."/>
            <person name="Tang Q."/>
            <person name="Wang J."/>
        </authorList>
    </citation>
    <scope>NUCLEOTIDE SEQUENCE</scope>
</reference>
<dbReference type="PROSITE" id="PS50089">
    <property type="entry name" value="ZF_RING_2"/>
    <property type="match status" value="1"/>
</dbReference>
<evidence type="ECO:0000256" key="6">
    <source>
        <dbReference type="ARBA" id="ARBA00022763"/>
    </source>
</evidence>
<evidence type="ECO:0000256" key="11">
    <source>
        <dbReference type="PROSITE-ProRule" id="PRU00175"/>
    </source>
</evidence>
<dbReference type="GO" id="GO:0031491">
    <property type="term" value="F:nucleosome binding"/>
    <property type="evidence" value="ECO:0007669"/>
    <property type="project" value="TreeGrafter"/>
</dbReference>
<evidence type="ECO:0000256" key="7">
    <source>
        <dbReference type="ARBA" id="ARBA00022771"/>
    </source>
</evidence>
<keyword evidence="8" id="KW-0833">Ubl conjugation pathway</keyword>
<dbReference type="GO" id="GO:0035861">
    <property type="term" value="C:site of double-strand break"/>
    <property type="evidence" value="ECO:0007669"/>
    <property type="project" value="TreeGrafter"/>
</dbReference>
<evidence type="ECO:0000256" key="5">
    <source>
        <dbReference type="ARBA" id="ARBA00022723"/>
    </source>
</evidence>
<keyword evidence="7 11" id="KW-0863">Zinc-finger</keyword>
<dbReference type="SMART" id="SM00184">
    <property type="entry name" value="RING"/>
    <property type="match status" value="1"/>
</dbReference>
<protein>
    <recommendedName>
        <fullName evidence="3">RING-type E3 ubiquitin transferase</fullName>
        <ecNumber evidence="3">2.3.2.27</ecNumber>
    </recommendedName>
</protein>
<evidence type="ECO:0000256" key="12">
    <source>
        <dbReference type="SAM" id="SignalP"/>
    </source>
</evidence>
<dbReference type="GO" id="GO:0061630">
    <property type="term" value="F:ubiquitin protein ligase activity"/>
    <property type="evidence" value="ECO:0007669"/>
    <property type="project" value="UniProtKB-EC"/>
</dbReference>
<feature type="chain" id="PRO_5017929631" description="RING-type E3 ubiquitin transferase" evidence="12">
    <location>
        <begin position="23"/>
        <end position="117"/>
    </location>
</feature>
<keyword evidence="6" id="KW-0227">DNA damage</keyword>
<dbReference type="Gene3D" id="3.30.40.10">
    <property type="entry name" value="Zinc/RING finger domain, C3HC4 (zinc finger)"/>
    <property type="match status" value="1"/>
</dbReference>
<dbReference type="GO" id="GO:0005634">
    <property type="term" value="C:nucleus"/>
    <property type="evidence" value="ECO:0007669"/>
    <property type="project" value="UniProtKB-SubCell"/>
</dbReference>
<evidence type="ECO:0000256" key="2">
    <source>
        <dbReference type="ARBA" id="ARBA00004123"/>
    </source>
</evidence>
<dbReference type="AlphaFoldDB" id="A0A3P8VN83"/>
<dbReference type="GO" id="GO:0008270">
    <property type="term" value="F:zinc ion binding"/>
    <property type="evidence" value="ECO:0007669"/>
    <property type="project" value="UniProtKB-KW"/>
</dbReference>
<dbReference type="Proteomes" id="UP000265120">
    <property type="component" value="Chromosome 4"/>
</dbReference>
<evidence type="ECO:0000256" key="1">
    <source>
        <dbReference type="ARBA" id="ARBA00000900"/>
    </source>
</evidence>
<keyword evidence="10" id="KW-0539">Nucleus</keyword>
<dbReference type="PANTHER" id="PTHR23328">
    <property type="entry name" value="RING-TYPE DOMAIN-CONTAINING PROTEIN"/>
    <property type="match status" value="1"/>
</dbReference>
<evidence type="ECO:0000256" key="3">
    <source>
        <dbReference type="ARBA" id="ARBA00012483"/>
    </source>
</evidence>
<keyword evidence="4" id="KW-0808">Transferase</keyword>
<dbReference type="EC" id="2.3.2.27" evidence="3"/>